<dbReference type="RefSeq" id="WP_129877386.1">
    <property type="nucleotide sequence ID" value="NZ_SEWG01000005.1"/>
</dbReference>
<keyword evidence="5" id="KW-1015">Disulfide bond</keyword>
<keyword evidence="4" id="KW-0378">Hydrolase</keyword>
<evidence type="ECO:0000256" key="4">
    <source>
        <dbReference type="ARBA" id="ARBA00022801"/>
    </source>
</evidence>
<evidence type="ECO:0000256" key="5">
    <source>
        <dbReference type="ARBA" id="ARBA00023157"/>
    </source>
</evidence>
<dbReference type="CDD" id="cd11010">
    <property type="entry name" value="S1-P1_nuclease"/>
    <property type="match status" value="1"/>
</dbReference>
<dbReference type="PANTHER" id="PTHR33146:SF26">
    <property type="entry name" value="ENDONUCLEASE 4"/>
    <property type="match status" value="1"/>
</dbReference>
<organism evidence="7 8">
    <name type="scientific">Mucilaginibacter terrigena</name>
    <dbReference type="NCBI Taxonomy" id="2492395"/>
    <lineage>
        <taxon>Bacteria</taxon>
        <taxon>Pseudomonadati</taxon>
        <taxon>Bacteroidota</taxon>
        <taxon>Sphingobacteriia</taxon>
        <taxon>Sphingobacteriales</taxon>
        <taxon>Sphingobacteriaceae</taxon>
        <taxon>Mucilaginibacter</taxon>
    </lineage>
</organism>
<keyword evidence="3" id="KW-0255">Endonuclease</keyword>
<evidence type="ECO:0000256" key="3">
    <source>
        <dbReference type="ARBA" id="ARBA00022759"/>
    </source>
</evidence>
<evidence type="ECO:0000256" key="2">
    <source>
        <dbReference type="ARBA" id="ARBA00022723"/>
    </source>
</evidence>
<dbReference type="Gene3D" id="1.10.575.10">
    <property type="entry name" value="P1 Nuclease"/>
    <property type="match status" value="1"/>
</dbReference>
<dbReference type="SUPFAM" id="SSF48537">
    <property type="entry name" value="Phospholipase C/P1 nuclease"/>
    <property type="match status" value="1"/>
</dbReference>
<dbReference type="Proteomes" id="UP000293331">
    <property type="component" value="Unassembled WGS sequence"/>
</dbReference>
<dbReference type="AlphaFoldDB" id="A0A4V1ZBN3"/>
<evidence type="ECO:0000256" key="6">
    <source>
        <dbReference type="ARBA" id="ARBA00023180"/>
    </source>
</evidence>
<dbReference type="InterPro" id="IPR008947">
    <property type="entry name" value="PLipase_C/P1_nuclease_dom_sf"/>
</dbReference>
<dbReference type="Pfam" id="PF02265">
    <property type="entry name" value="S1-P1_nuclease"/>
    <property type="match status" value="1"/>
</dbReference>
<dbReference type="GO" id="GO:0003676">
    <property type="term" value="F:nucleic acid binding"/>
    <property type="evidence" value="ECO:0007669"/>
    <property type="project" value="InterPro"/>
</dbReference>
<reference evidence="7 8" key="1">
    <citation type="submission" date="2019-02" db="EMBL/GenBank/DDBJ databases">
        <title>Bacterial novel species Mucilaginibacter sp. 17JY9-4 isolated from soil.</title>
        <authorList>
            <person name="Jung H.-Y."/>
        </authorList>
    </citation>
    <scope>NUCLEOTIDE SEQUENCE [LARGE SCALE GENOMIC DNA]</scope>
    <source>
        <strain evidence="7 8">17JY9-4</strain>
    </source>
</reference>
<keyword evidence="1" id="KW-0540">Nuclease</keyword>
<evidence type="ECO:0000313" key="7">
    <source>
        <dbReference type="EMBL" id="RYU89527.1"/>
    </source>
</evidence>
<keyword evidence="8" id="KW-1185">Reference proteome</keyword>
<dbReference type="EMBL" id="SEWG01000005">
    <property type="protein sequence ID" value="RYU89527.1"/>
    <property type="molecule type" value="Genomic_DNA"/>
</dbReference>
<dbReference type="GO" id="GO:0004519">
    <property type="term" value="F:endonuclease activity"/>
    <property type="evidence" value="ECO:0007669"/>
    <property type="project" value="UniProtKB-KW"/>
</dbReference>
<protein>
    <submittedName>
        <fullName evidence="7">S1/P1 Nuclease</fullName>
    </submittedName>
</protein>
<dbReference type="PANTHER" id="PTHR33146">
    <property type="entry name" value="ENDONUCLEASE 4"/>
    <property type="match status" value="1"/>
</dbReference>
<dbReference type="GO" id="GO:0046872">
    <property type="term" value="F:metal ion binding"/>
    <property type="evidence" value="ECO:0007669"/>
    <property type="project" value="UniProtKB-KW"/>
</dbReference>
<comment type="caution">
    <text evidence="7">The sequence shown here is derived from an EMBL/GenBank/DDBJ whole genome shotgun (WGS) entry which is preliminary data.</text>
</comment>
<dbReference type="GO" id="GO:0006308">
    <property type="term" value="P:DNA catabolic process"/>
    <property type="evidence" value="ECO:0007669"/>
    <property type="project" value="InterPro"/>
</dbReference>
<dbReference type="OrthoDB" id="267579at2"/>
<evidence type="ECO:0000313" key="8">
    <source>
        <dbReference type="Proteomes" id="UP000293331"/>
    </source>
</evidence>
<name>A0A4V1ZBN3_9SPHI</name>
<accession>A0A4V1ZBN3</accession>
<keyword evidence="6" id="KW-0325">Glycoprotein</keyword>
<dbReference type="InterPro" id="IPR003154">
    <property type="entry name" value="S1/P1nuclease"/>
</dbReference>
<evidence type="ECO:0000256" key="1">
    <source>
        <dbReference type="ARBA" id="ARBA00022722"/>
    </source>
</evidence>
<keyword evidence="2" id="KW-0479">Metal-binding</keyword>
<sequence length="266" mass="30396">MKITLVKKIILGIAIMYLPVQAMAWGTNGHRISGQIADSYLNAKARAAIKAILGTESIAMTSNWADFIKSDPQYKYLSSWHYVDFDKEYSYPEMQAFLKQDTATDAYTKLNFLIGELKKKNLTKSNKLLALRMLIHIVEDIHQPMHTAHTADKGGNDIKVTWFNNQTNLHSIWDSQLIDFQQLSYTEYVGWINHTTAAQRTEWQKAPISQWLFESSQIANKIYADNKDGDKMNVYNYNFKYISTLNNQLLKGGVRLAGVLNQLFGA</sequence>
<proteinExistence type="predicted"/>
<gene>
    <name evidence="7" type="ORF">EWM62_14510</name>
</gene>
<dbReference type="GO" id="GO:0016788">
    <property type="term" value="F:hydrolase activity, acting on ester bonds"/>
    <property type="evidence" value="ECO:0007669"/>
    <property type="project" value="InterPro"/>
</dbReference>